<evidence type="ECO:0000256" key="7">
    <source>
        <dbReference type="ARBA" id="ARBA00023237"/>
    </source>
</evidence>
<dbReference type="NCBIfam" id="TIGR04057">
    <property type="entry name" value="SusC_RagA_signa"/>
    <property type="match status" value="1"/>
</dbReference>
<dbReference type="InterPro" id="IPR023996">
    <property type="entry name" value="TonB-dep_OMP_SusC/RagA"/>
</dbReference>
<evidence type="ECO:0000259" key="13">
    <source>
        <dbReference type="Pfam" id="PF07715"/>
    </source>
</evidence>
<dbReference type="InterPro" id="IPR008969">
    <property type="entry name" value="CarboxyPept-like_regulatory"/>
</dbReference>
<dbReference type="InterPro" id="IPR000531">
    <property type="entry name" value="Beta-barrel_TonB"/>
</dbReference>
<dbReference type="NCBIfam" id="TIGR04056">
    <property type="entry name" value="OMP_RagA_SusC"/>
    <property type="match status" value="1"/>
</dbReference>
<organism evidence="14 15">
    <name type="scientific">Fodinibius sediminis</name>
    <dbReference type="NCBI Taxonomy" id="1214077"/>
    <lineage>
        <taxon>Bacteria</taxon>
        <taxon>Pseudomonadati</taxon>
        <taxon>Balneolota</taxon>
        <taxon>Balneolia</taxon>
        <taxon>Balneolales</taxon>
        <taxon>Balneolaceae</taxon>
        <taxon>Fodinibius</taxon>
    </lineage>
</organism>
<dbReference type="InterPro" id="IPR023997">
    <property type="entry name" value="TonB-dep_OMP_SusC/RagA_CS"/>
</dbReference>
<sequence length="1207" mass="132525">MRKRRQGFSTTLMILCIIMLCNPYAEAQKVEDLLAKSRYPAMIEDEAPYMTQKVSLNARDQPLKEILAALEDKVPIIFSYRENILDETGSYSIQVTEVSFKEALAMIFEHSEIEYLPIKGGYVVLKKKTPKQQEILQTTLTGTVTDAETGEVLPGANVSIAGTTQGASTGEDGQFTITDVEPGTYELVATFIGYQESSREVTISEGQETVTVNFELQSEATSLEEMVVTAFNVQREQRSLGTAVGNVTGEEIAESPNLNVANSLSGKVSGVRVSSASSGSGGSSRVIIRGNTSLGGNNQPLYVVDGVPIDNTNRGSAGRWGGYDRGDGIQNINSNDIAEISVLKGPNAAALYGQRGANGVILITTKSGGSREGIGVEINSSITLGEPWILPDYQNKYGLGNEGSHRFYNDGNGKIISRAEWNEMGQPGNYTPQITTINDGTESPVSWGPRMDGSEVYTWDGKLMPFSPQPNNVRDFYNTETTYENSLALTGGNESTTFRLSLANVTNNGLLPQNRLKKNTVNFRGSHQFTDRFSAEAQVNFVSQDVDNRPGLSDQQRNVAYAFRYMPRNTRLESLYRYELTQEDLQNPNGFHGYTDEQLTEGYTRHWTNATFTEQPYWTVNNTTANDTRQRIIGHVSLQYDLSDWASLSAKASRDTYTDQFFNYSTIGTRVDIPGSMSESVDRFREDNVEFLASAEKAVTEDITVTGNIGGNYLKSFYRSVGQSGNRFSVPDLITIGNTEVQSTSFGLSEYEIHSLFAFGQISFRDFWYIDWTARNDWSSTLPADNASFFYPSISTNFIWSDALGLDSDVLSYGSVRASWAQAGNSGDPYQLTGTYSLANETQDGRALANFTNTIPLQDLENELTTSIEVGTDFRFFSGRLRADITYYNAVTENQILSIAVPPSSGFTNKRINAGEIKNQGIELLLSGTPIQYTGGFQWDISLNYATNQNEVVALTEGVESFQLGIDRGAIITANPGQPYGEIYSAAARWLRDEAGNRLINPNTGLPIRETGQYRVGNAVPDWTGGITNTFRYRGFDINSLIDISQGGLIVSMSNVNEAIHGTTKRTLKGRDGTLVAEGVIAEPDGNGGWTSTGQENTMQISAEDYWTQAAPGSEQSVAEAFTNDASYIALREVSIGYTFPSLVERLSVINSLRFSIIGRNLLYLERHTDGFSPESASFNVSSNSIGLESAAFPMTRNVRFNLSLGL</sequence>
<gene>
    <name evidence="14" type="ORF">SAMN06265218_11095</name>
</gene>
<comment type="similarity">
    <text evidence="8 9">Belongs to the TonB-dependent receptor family.</text>
</comment>
<name>A0A521DJN6_9BACT</name>
<dbReference type="InterPro" id="IPR039426">
    <property type="entry name" value="TonB-dep_rcpt-like"/>
</dbReference>
<proteinExistence type="inferred from homology"/>
<dbReference type="Gene3D" id="2.170.130.10">
    <property type="entry name" value="TonB-dependent receptor, plug domain"/>
    <property type="match status" value="1"/>
</dbReference>
<feature type="region of interest" description="Disordered" evidence="10">
    <location>
        <begin position="429"/>
        <end position="449"/>
    </location>
</feature>
<keyword evidence="15" id="KW-1185">Reference proteome</keyword>
<keyword evidence="3 8" id="KW-1134">Transmembrane beta strand</keyword>
<evidence type="ECO:0000313" key="15">
    <source>
        <dbReference type="Proteomes" id="UP000317593"/>
    </source>
</evidence>
<keyword evidence="6 8" id="KW-0472">Membrane</keyword>
<accession>A0A521DJN6</accession>
<keyword evidence="4 8" id="KW-0812">Transmembrane</keyword>
<keyword evidence="11" id="KW-0732">Signal</keyword>
<dbReference type="InterPro" id="IPR037066">
    <property type="entry name" value="Plug_dom_sf"/>
</dbReference>
<evidence type="ECO:0000313" key="14">
    <source>
        <dbReference type="EMBL" id="SMO71311.1"/>
    </source>
</evidence>
<keyword evidence="2 8" id="KW-0813">Transport</keyword>
<dbReference type="InterPro" id="IPR012910">
    <property type="entry name" value="Plug_dom"/>
</dbReference>
<evidence type="ECO:0000256" key="11">
    <source>
        <dbReference type="SAM" id="SignalP"/>
    </source>
</evidence>
<evidence type="ECO:0000256" key="3">
    <source>
        <dbReference type="ARBA" id="ARBA00022452"/>
    </source>
</evidence>
<feature type="domain" description="TonB-dependent receptor-like beta-barrel" evidence="12">
    <location>
        <begin position="583"/>
        <end position="956"/>
    </location>
</feature>
<keyword evidence="7 8" id="KW-0998">Cell outer membrane</keyword>
<keyword evidence="5 9" id="KW-0798">TonB box</keyword>
<dbReference type="SUPFAM" id="SSF49464">
    <property type="entry name" value="Carboxypeptidase regulatory domain-like"/>
    <property type="match status" value="1"/>
</dbReference>
<evidence type="ECO:0000256" key="5">
    <source>
        <dbReference type="ARBA" id="ARBA00023077"/>
    </source>
</evidence>
<feature type="compositionally biased region" description="Polar residues" evidence="10">
    <location>
        <begin position="429"/>
        <end position="444"/>
    </location>
</feature>
<dbReference type="InterPro" id="IPR036942">
    <property type="entry name" value="Beta-barrel_TonB_sf"/>
</dbReference>
<evidence type="ECO:0000256" key="4">
    <source>
        <dbReference type="ARBA" id="ARBA00022692"/>
    </source>
</evidence>
<dbReference type="PROSITE" id="PS52016">
    <property type="entry name" value="TONB_DEPENDENT_REC_3"/>
    <property type="match status" value="1"/>
</dbReference>
<evidence type="ECO:0000259" key="12">
    <source>
        <dbReference type="Pfam" id="PF00593"/>
    </source>
</evidence>
<feature type="domain" description="TonB-dependent receptor plug" evidence="13">
    <location>
        <begin position="237"/>
        <end position="360"/>
    </location>
</feature>
<dbReference type="AlphaFoldDB" id="A0A521DJN6"/>
<evidence type="ECO:0000256" key="10">
    <source>
        <dbReference type="SAM" id="MobiDB-lite"/>
    </source>
</evidence>
<reference evidence="14 15" key="1">
    <citation type="submission" date="2017-05" db="EMBL/GenBank/DDBJ databases">
        <authorList>
            <person name="Varghese N."/>
            <person name="Submissions S."/>
        </authorList>
    </citation>
    <scope>NUCLEOTIDE SEQUENCE [LARGE SCALE GENOMIC DNA]</scope>
    <source>
        <strain evidence="14 15">DSM 21194</strain>
    </source>
</reference>
<dbReference type="EMBL" id="FXTH01000010">
    <property type="protein sequence ID" value="SMO71311.1"/>
    <property type="molecule type" value="Genomic_DNA"/>
</dbReference>
<evidence type="ECO:0000256" key="1">
    <source>
        <dbReference type="ARBA" id="ARBA00004571"/>
    </source>
</evidence>
<protein>
    <submittedName>
        <fullName evidence="14">TonB-linked outer membrane protein, SusC/RagA family</fullName>
    </submittedName>
</protein>
<dbReference type="Pfam" id="PF00593">
    <property type="entry name" value="TonB_dep_Rec_b-barrel"/>
    <property type="match status" value="1"/>
</dbReference>
<dbReference type="SUPFAM" id="SSF56935">
    <property type="entry name" value="Porins"/>
    <property type="match status" value="1"/>
</dbReference>
<dbReference type="Gene3D" id="2.60.40.1120">
    <property type="entry name" value="Carboxypeptidase-like, regulatory domain"/>
    <property type="match status" value="1"/>
</dbReference>
<evidence type="ECO:0000256" key="6">
    <source>
        <dbReference type="ARBA" id="ARBA00023136"/>
    </source>
</evidence>
<dbReference type="Pfam" id="PF13715">
    <property type="entry name" value="CarbopepD_reg_2"/>
    <property type="match status" value="1"/>
</dbReference>
<dbReference type="GO" id="GO:0009279">
    <property type="term" value="C:cell outer membrane"/>
    <property type="evidence" value="ECO:0007669"/>
    <property type="project" value="UniProtKB-SubCell"/>
</dbReference>
<dbReference type="Proteomes" id="UP000317593">
    <property type="component" value="Unassembled WGS sequence"/>
</dbReference>
<dbReference type="Pfam" id="PF07715">
    <property type="entry name" value="Plug"/>
    <property type="match status" value="1"/>
</dbReference>
<evidence type="ECO:0000256" key="9">
    <source>
        <dbReference type="RuleBase" id="RU003357"/>
    </source>
</evidence>
<dbReference type="Gene3D" id="2.40.170.20">
    <property type="entry name" value="TonB-dependent receptor, beta-barrel domain"/>
    <property type="match status" value="1"/>
</dbReference>
<comment type="subcellular location">
    <subcellularLocation>
        <location evidence="1 8">Cell outer membrane</location>
        <topology evidence="1 8">Multi-pass membrane protein</topology>
    </subcellularLocation>
</comment>
<feature type="signal peptide" evidence="11">
    <location>
        <begin position="1"/>
        <end position="27"/>
    </location>
</feature>
<evidence type="ECO:0000256" key="8">
    <source>
        <dbReference type="PROSITE-ProRule" id="PRU01360"/>
    </source>
</evidence>
<evidence type="ECO:0000256" key="2">
    <source>
        <dbReference type="ARBA" id="ARBA00022448"/>
    </source>
</evidence>
<feature type="chain" id="PRO_5021799906" evidence="11">
    <location>
        <begin position="28"/>
        <end position="1207"/>
    </location>
</feature>